<dbReference type="InterPro" id="IPR000742">
    <property type="entry name" value="EGF"/>
</dbReference>
<keyword evidence="11" id="KW-0325">Glycoprotein</keyword>
<organism evidence="21 22">
    <name type="scientific">Tanacetum coccineum</name>
    <dbReference type="NCBI Taxonomy" id="301880"/>
    <lineage>
        <taxon>Eukaryota</taxon>
        <taxon>Viridiplantae</taxon>
        <taxon>Streptophyta</taxon>
        <taxon>Embryophyta</taxon>
        <taxon>Tracheophyta</taxon>
        <taxon>Spermatophyta</taxon>
        <taxon>Magnoliopsida</taxon>
        <taxon>eudicotyledons</taxon>
        <taxon>Gunneridae</taxon>
        <taxon>Pentapetalae</taxon>
        <taxon>asterids</taxon>
        <taxon>campanulids</taxon>
        <taxon>Asterales</taxon>
        <taxon>Asteraceae</taxon>
        <taxon>Asteroideae</taxon>
        <taxon>Anthemideae</taxon>
        <taxon>Anthemidinae</taxon>
        <taxon>Tanacetum</taxon>
    </lineage>
</organism>
<keyword evidence="4" id="KW-0723">Serine/threonine-protein kinase</keyword>
<feature type="domain" description="Apple" evidence="19">
    <location>
        <begin position="818"/>
        <end position="900"/>
    </location>
</feature>
<dbReference type="Pfam" id="PF08276">
    <property type="entry name" value="PAN_2"/>
    <property type="match status" value="1"/>
</dbReference>
<dbReference type="PROSITE" id="PS50948">
    <property type="entry name" value="PAN"/>
    <property type="match status" value="1"/>
</dbReference>
<dbReference type="PROSITE" id="PS50026">
    <property type="entry name" value="EGF_3"/>
    <property type="match status" value="1"/>
</dbReference>
<dbReference type="Gene3D" id="2.90.10.10">
    <property type="entry name" value="Bulb-type lectin domain"/>
    <property type="match status" value="1"/>
</dbReference>
<dbReference type="InterPro" id="IPR036426">
    <property type="entry name" value="Bulb-type_lectin_dom_sf"/>
</dbReference>
<comment type="catalytic activity">
    <reaction evidence="13">
        <text>L-seryl-[protein] + ATP = O-phospho-L-seryl-[protein] + ADP + H(+)</text>
        <dbReference type="Rhea" id="RHEA:17989"/>
        <dbReference type="Rhea" id="RHEA-COMP:9863"/>
        <dbReference type="Rhea" id="RHEA-COMP:11604"/>
        <dbReference type="ChEBI" id="CHEBI:15378"/>
        <dbReference type="ChEBI" id="CHEBI:29999"/>
        <dbReference type="ChEBI" id="CHEBI:30616"/>
        <dbReference type="ChEBI" id="CHEBI:83421"/>
        <dbReference type="ChEBI" id="CHEBI:456216"/>
        <dbReference type="EC" id="2.7.11.1"/>
    </reaction>
</comment>
<name>A0ABQ5HGG5_9ASTR</name>
<dbReference type="InterPro" id="IPR003609">
    <property type="entry name" value="Pan_app"/>
</dbReference>
<dbReference type="InterPro" id="IPR000719">
    <property type="entry name" value="Prot_kinase_dom"/>
</dbReference>
<dbReference type="PROSITE" id="PS51334">
    <property type="entry name" value="PRONE"/>
    <property type="match status" value="1"/>
</dbReference>
<evidence type="ECO:0000256" key="11">
    <source>
        <dbReference type="ARBA" id="ARBA00023180"/>
    </source>
</evidence>
<reference evidence="21" key="2">
    <citation type="submission" date="2022-01" db="EMBL/GenBank/DDBJ databases">
        <authorList>
            <person name="Yamashiro T."/>
            <person name="Shiraishi A."/>
            <person name="Satake H."/>
            <person name="Nakayama K."/>
        </authorList>
    </citation>
    <scope>NUCLEOTIDE SEQUENCE</scope>
</reference>
<keyword evidence="5" id="KW-0808">Transferase</keyword>
<dbReference type="InterPro" id="IPR054722">
    <property type="entry name" value="PolX-like_BBD"/>
</dbReference>
<dbReference type="Pfam" id="PF00954">
    <property type="entry name" value="S_locus_glycop"/>
    <property type="match status" value="1"/>
</dbReference>
<dbReference type="Pfam" id="PF07714">
    <property type="entry name" value="PK_Tyr_Ser-Thr"/>
    <property type="match status" value="1"/>
</dbReference>
<dbReference type="CDD" id="cd01098">
    <property type="entry name" value="PAN_AP_plant"/>
    <property type="match status" value="1"/>
</dbReference>
<keyword evidence="3" id="KW-0472">Membrane</keyword>
<evidence type="ECO:0000256" key="4">
    <source>
        <dbReference type="ARBA" id="ARBA00022527"/>
    </source>
</evidence>
<evidence type="ECO:0000256" key="10">
    <source>
        <dbReference type="ARBA" id="ARBA00023157"/>
    </source>
</evidence>
<dbReference type="EMBL" id="BQNB010019598">
    <property type="protein sequence ID" value="GJT86987.1"/>
    <property type="molecule type" value="Genomic_DNA"/>
</dbReference>
<keyword evidence="6" id="KW-0732">Signal</keyword>
<dbReference type="PROSITE" id="PS50927">
    <property type="entry name" value="BULB_LECTIN"/>
    <property type="match status" value="1"/>
</dbReference>
<sequence length="1180" mass="132495">MTGGNLKLGFKIANIRSSTCRYLYGVVAIMESMWLLSSSSSLLKCLVRDSDSSFYLYWKGKCNPSSQSVEKTATSRNPQRNEEIWWLPVPWVSAEGLSEPARILRQKRHVANQVHEATMTINNSILSDMEIPCTFTASFPEKGHLKGMLFQRAVKHFVIQRRDSDNHLVIEDWASREMHYNQLQRAAFHGDPNEELKQYRCGKRHSYSQVLKQMFIEKVRFARYNMTLILLGKKQGTILDKIEALKGAVVLALEMEDDCTNSDKEKHGSAYFGEALMVVGNDEMTELVVDSGGSYHMTHRRDFLYDFKVVDGGSVQLGDNTTNTIKGTGKVKIQLHDGSSFICFRVKKKFDFIGWVQQLGPGVETGVHEVHDEKRVWFEVELQGAQRDREAEDFQVSNDAAVAQRRLEDKQPEEKTNMDSLVKEQEKVHLGIKVGANITVTGVPGQKGAEGNVAEKKKVKEPMEARKITEVQCLPNRQGGPRVDGDLDQTTESDWNFGNVSSSAVDTIAVYQNIKDGETIVSGNDRFQLGFFSPGNSKNRYLGIWFKNTSPHTVVWVANRETPLTNSMGIVKLDHQGILSIMNGGGIVIWSSNSSRSGTHINSKAQLLGNGNLVIMEENNVVWQSFDYPGDTFISGMKLGKDLITGREMYLTSWRSADDPSVGEYTIRFQMVKGKYIQVYIRKNSVIQTRIGPYDGIEFAGLPNYRRKLYIVDLVINQKEMYYAYTSNSITFSLRSLVTPSGKLEIWQLNNHNQEWMQDLALPVDYCDNYGLCGPYGSCSTASFPICACLEGFELINSQDLNPDNWTAGCRRSRALDCGPGEGFLKLLSMKLPDTQNALFDDNMSLQECEVACKDNCSCTAYANPNMTAGGVGCLRWFGDLIDARGVLEDEREVAVKRLAETSQQGLNEFKNEVICIAKLQHRNLVKLLGYCIHGNEMILIYEFMANKSLDTFIFDEDKSSMLQWPQRFHIINGMARGILYLHQDSRLQIIHRDLKAGNILLDGDMNPKTSDFGLARKFVGSDTAAKAKKVVGTYGYISPEYAVHGQFSIKSDVFSFGVLVLEIVSGKKNTGFTHADHSDNLLGHAWRLFKANRSIELMNASLHGSCIISEVLRSIHVGLLCVQHNANDRPTMLSVVLMLVSEGELPQPNQPAFFTGESNRKFQPVSSADEYTITQLYAR</sequence>
<dbReference type="SMART" id="SM00108">
    <property type="entry name" value="B_lectin"/>
    <property type="match status" value="1"/>
</dbReference>
<reference evidence="21" key="1">
    <citation type="journal article" date="2022" name="Int. J. Mol. Sci.">
        <title>Draft Genome of Tanacetum Coccineum: Genomic Comparison of Closely Related Tanacetum-Family Plants.</title>
        <authorList>
            <person name="Yamashiro T."/>
            <person name="Shiraishi A."/>
            <person name="Nakayama K."/>
            <person name="Satake H."/>
        </authorList>
    </citation>
    <scope>NUCLEOTIDE SEQUENCE</scope>
</reference>
<feature type="domain" description="EGF-like" evidence="17">
    <location>
        <begin position="763"/>
        <end position="799"/>
    </location>
</feature>
<keyword evidence="3" id="KW-1003">Cell membrane</keyword>
<dbReference type="Proteomes" id="UP001151760">
    <property type="component" value="Unassembled WGS sequence"/>
</dbReference>
<keyword evidence="14" id="KW-0245">EGF-like domain</keyword>
<proteinExistence type="predicted"/>
<evidence type="ECO:0000259" key="16">
    <source>
        <dbReference type="PROSITE" id="PS50011"/>
    </source>
</evidence>
<keyword evidence="7" id="KW-0547">Nucleotide-binding</keyword>
<evidence type="ECO:0000256" key="7">
    <source>
        <dbReference type="ARBA" id="ARBA00022741"/>
    </source>
</evidence>
<evidence type="ECO:0000256" key="2">
    <source>
        <dbReference type="ARBA" id="ARBA00012513"/>
    </source>
</evidence>
<accession>A0ABQ5HGG5</accession>
<dbReference type="InterPro" id="IPR005512">
    <property type="entry name" value="PRONE_dom"/>
</dbReference>
<dbReference type="InterPro" id="IPR011009">
    <property type="entry name" value="Kinase-like_dom_sf"/>
</dbReference>
<evidence type="ECO:0000256" key="12">
    <source>
        <dbReference type="ARBA" id="ARBA00047899"/>
    </source>
</evidence>
<evidence type="ECO:0000256" key="8">
    <source>
        <dbReference type="ARBA" id="ARBA00022777"/>
    </source>
</evidence>
<dbReference type="EC" id="2.7.11.1" evidence="2"/>
<comment type="subcellular location">
    <subcellularLocation>
        <location evidence="1">Cell membrane</location>
        <topology evidence="1">Single-pass type I membrane protein</topology>
    </subcellularLocation>
</comment>
<dbReference type="Pfam" id="PF03759">
    <property type="entry name" value="PRONE"/>
    <property type="match status" value="1"/>
</dbReference>
<dbReference type="Gene3D" id="3.30.200.20">
    <property type="entry name" value="Phosphorylase Kinase, domain 1"/>
    <property type="match status" value="1"/>
</dbReference>
<keyword evidence="9" id="KW-0067">ATP-binding</keyword>
<evidence type="ECO:0000256" key="9">
    <source>
        <dbReference type="ARBA" id="ARBA00022840"/>
    </source>
</evidence>
<evidence type="ECO:0000313" key="21">
    <source>
        <dbReference type="EMBL" id="GJT86987.1"/>
    </source>
</evidence>
<dbReference type="Gene3D" id="1.10.510.10">
    <property type="entry name" value="Transferase(Phosphotransferase) domain 1"/>
    <property type="match status" value="1"/>
</dbReference>
<comment type="catalytic activity">
    <reaction evidence="12">
        <text>L-threonyl-[protein] + ATP = O-phospho-L-threonyl-[protein] + ADP + H(+)</text>
        <dbReference type="Rhea" id="RHEA:46608"/>
        <dbReference type="Rhea" id="RHEA-COMP:11060"/>
        <dbReference type="Rhea" id="RHEA-COMP:11605"/>
        <dbReference type="ChEBI" id="CHEBI:15378"/>
        <dbReference type="ChEBI" id="CHEBI:30013"/>
        <dbReference type="ChEBI" id="CHEBI:30616"/>
        <dbReference type="ChEBI" id="CHEBI:61977"/>
        <dbReference type="ChEBI" id="CHEBI:456216"/>
        <dbReference type="EC" id="2.7.11.1"/>
    </reaction>
</comment>
<comment type="caution">
    <text evidence="14">Lacks conserved residue(s) required for the propagation of feature annotation.</text>
</comment>
<dbReference type="Pfam" id="PF22936">
    <property type="entry name" value="Pol_BBD"/>
    <property type="match status" value="1"/>
</dbReference>
<keyword evidence="22" id="KW-1185">Reference proteome</keyword>
<dbReference type="InterPro" id="IPR000858">
    <property type="entry name" value="S_locus_glycoprot_dom"/>
</dbReference>
<feature type="domain" description="Bulb-type lectin" evidence="18">
    <location>
        <begin position="505"/>
        <end position="628"/>
    </location>
</feature>
<comment type="caution">
    <text evidence="21">The sequence shown here is derived from an EMBL/GenBank/DDBJ whole genome shotgun (WGS) entry which is preliminary data.</text>
</comment>
<dbReference type="InterPro" id="IPR001245">
    <property type="entry name" value="Ser-Thr/Tyr_kinase_cat_dom"/>
</dbReference>
<gene>
    <name evidence="21" type="ORF">Tco_1068704</name>
</gene>
<dbReference type="PROSITE" id="PS00108">
    <property type="entry name" value="PROTEIN_KINASE_ST"/>
    <property type="match status" value="1"/>
</dbReference>
<keyword evidence="15" id="KW-0344">Guanine-nucleotide releasing factor</keyword>
<keyword evidence="8" id="KW-0418">Kinase</keyword>
<evidence type="ECO:0000259" key="20">
    <source>
        <dbReference type="PROSITE" id="PS51334"/>
    </source>
</evidence>
<dbReference type="CDD" id="cd00028">
    <property type="entry name" value="B_lectin"/>
    <property type="match status" value="1"/>
</dbReference>
<dbReference type="SUPFAM" id="SSF56112">
    <property type="entry name" value="Protein kinase-like (PK-like)"/>
    <property type="match status" value="1"/>
</dbReference>
<dbReference type="Gene3D" id="1.20.58.2010">
    <property type="entry name" value="PRONE domain, subdomain 1"/>
    <property type="match status" value="1"/>
</dbReference>
<dbReference type="PROSITE" id="PS50011">
    <property type="entry name" value="PROTEIN_KINASE_DOM"/>
    <property type="match status" value="1"/>
</dbReference>
<dbReference type="PANTHER" id="PTHR27002:SF932">
    <property type="entry name" value="RECEPTOR-LIKE SERINE_THREONINE-PROTEIN KINASE"/>
    <property type="match status" value="1"/>
</dbReference>
<dbReference type="InterPro" id="IPR008271">
    <property type="entry name" value="Ser/Thr_kinase_AS"/>
</dbReference>
<dbReference type="SUPFAM" id="SSF51110">
    <property type="entry name" value="alpha-D-mannose-specific plant lectins"/>
    <property type="match status" value="1"/>
</dbReference>
<evidence type="ECO:0000259" key="17">
    <source>
        <dbReference type="PROSITE" id="PS50026"/>
    </source>
</evidence>
<keyword evidence="10" id="KW-1015">Disulfide bond</keyword>
<evidence type="ECO:0000256" key="1">
    <source>
        <dbReference type="ARBA" id="ARBA00004251"/>
    </source>
</evidence>
<evidence type="ECO:0000256" key="13">
    <source>
        <dbReference type="ARBA" id="ARBA00048679"/>
    </source>
</evidence>
<dbReference type="PANTHER" id="PTHR27002">
    <property type="entry name" value="RECEPTOR-LIKE SERINE/THREONINE-PROTEIN KINASE SD1-8"/>
    <property type="match status" value="1"/>
</dbReference>
<protein>
    <recommendedName>
        <fullName evidence="2">non-specific serine/threonine protein kinase</fullName>
        <ecNumber evidence="2">2.7.11.1</ecNumber>
    </recommendedName>
</protein>
<feature type="domain" description="PRONE" evidence="20">
    <location>
        <begin position="1"/>
        <end position="143"/>
    </location>
</feature>
<evidence type="ECO:0000256" key="6">
    <source>
        <dbReference type="ARBA" id="ARBA00022729"/>
    </source>
</evidence>
<dbReference type="InterPro" id="IPR001480">
    <property type="entry name" value="Bulb-type_lectin_dom"/>
</dbReference>
<evidence type="ECO:0000256" key="5">
    <source>
        <dbReference type="ARBA" id="ARBA00022679"/>
    </source>
</evidence>
<evidence type="ECO:0000256" key="15">
    <source>
        <dbReference type="PROSITE-ProRule" id="PRU00663"/>
    </source>
</evidence>
<evidence type="ECO:0000256" key="3">
    <source>
        <dbReference type="ARBA" id="ARBA00022475"/>
    </source>
</evidence>
<feature type="domain" description="Protein kinase" evidence="16">
    <location>
        <begin position="861"/>
        <end position="1154"/>
    </location>
</feature>
<evidence type="ECO:0000313" key="22">
    <source>
        <dbReference type="Proteomes" id="UP001151760"/>
    </source>
</evidence>
<dbReference type="Pfam" id="PF01453">
    <property type="entry name" value="B_lectin"/>
    <property type="match status" value="1"/>
</dbReference>
<dbReference type="SMART" id="SM00220">
    <property type="entry name" value="S_TKc"/>
    <property type="match status" value="1"/>
</dbReference>
<evidence type="ECO:0000256" key="14">
    <source>
        <dbReference type="PROSITE-ProRule" id="PRU00076"/>
    </source>
</evidence>
<evidence type="ECO:0000259" key="18">
    <source>
        <dbReference type="PROSITE" id="PS50927"/>
    </source>
</evidence>
<evidence type="ECO:0000259" key="19">
    <source>
        <dbReference type="PROSITE" id="PS50948"/>
    </source>
</evidence>